<feature type="active site" description="Charge relay system" evidence="4">
    <location>
        <position position="433"/>
    </location>
</feature>
<dbReference type="Gene3D" id="3.40.50.1820">
    <property type="entry name" value="alpha/beta hydrolase"/>
    <property type="match status" value="1"/>
</dbReference>
<gene>
    <name evidence="8" type="ORF">EJ08DRAFT_739085</name>
</gene>
<dbReference type="Proteomes" id="UP000800235">
    <property type="component" value="Unassembled WGS sequence"/>
</dbReference>
<dbReference type="PANTHER" id="PTHR43918:SF4">
    <property type="entry name" value="CARBOXYLIC ESTER HYDROLASE"/>
    <property type="match status" value="1"/>
</dbReference>
<reference evidence="8" key="1">
    <citation type="journal article" date="2020" name="Stud. Mycol.">
        <title>101 Dothideomycetes genomes: a test case for predicting lifestyles and emergence of pathogens.</title>
        <authorList>
            <person name="Haridas S."/>
            <person name="Albert R."/>
            <person name="Binder M."/>
            <person name="Bloem J."/>
            <person name="Labutti K."/>
            <person name="Salamov A."/>
            <person name="Andreopoulos B."/>
            <person name="Baker S."/>
            <person name="Barry K."/>
            <person name="Bills G."/>
            <person name="Bluhm B."/>
            <person name="Cannon C."/>
            <person name="Castanera R."/>
            <person name="Culley D."/>
            <person name="Daum C."/>
            <person name="Ezra D."/>
            <person name="Gonzalez J."/>
            <person name="Henrissat B."/>
            <person name="Kuo A."/>
            <person name="Liang C."/>
            <person name="Lipzen A."/>
            <person name="Lutzoni F."/>
            <person name="Magnuson J."/>
            <person name="Mondo S."/>
            <person name="Nolan M."/>
            <person name="Ohm R."/>
            <person name="Pangilinan J."/>
            <person name="Park H.-J."/>
            <person name="Ramirez L."/>
            <person name="Alfaro M."/>
            <person name="Sun H."/>
            <person name="Tritt A."/>
            <person name="Yoshinaga Y."/>
            <person name="Zwiers L.-H."/>
            <person name="Turgeon B."/>
            <person name="Goodwin S."/>
            <person name="Spatafora J."/>
            <person name="Crous P."/>
            <person name="Grigoriev I."/>
        </authorList>
    </citation>
    <scope>NUCLEOTIDE SEQUENCE</scope>
    <source>
        <strain evidence="8">CBS 130266</strain>
    </source>
</reference>
<evidence type="ECO:0000256" key="5">
    <source>
        <dbReference type="RuleBase" id="RU361235"/>
    </source>
</evidence>
<evidence type="ECO:0000256" key="4">
    <source>
        <dbReference type="PIRSR" id="PIRSR600997-1"/>
    </source>
</evidence>
<dbReference type="InterPro" id="IPR050654">
    <property type="entry name" value="AChE-related_enzymes"/>
</dbReference>
<keyword evidence="5" id="KW-0732">Signal</keyword>
<dbReference type="PROSITE" id="PS00941">
    <property type="entry name" value="CARBOXYLESTERASE_B_2"/>
    <property type="match status" value="1"/>
</dbReference>
<sequence>MWTTLVYALTSASILSSVAAQEPGTPTARIDSGVIIGTATILPSATAAVHKYLGIPFADPPERFTPPELPSRWDEPLETTQYKPACIQQFNAGPSRNFTQSVFNYPPPPESEDCLYLNVFTPDAPTDGPGRAVLVWLYGGSLQFGTGSLPGYDGSYFAGYQDVVVVTLNYRTNLFGFPSSPNIPLTRRNLGFLDQRAALAWVQRNIAEFGGDPEKVTLFGESAGAASIDALLTSYPKGSNPPFRAAILQSGQIGLRRATTPKAGSSAWDILAQDAGCTGNRTLTCLTQAPASKLKAIIEAKSLSFSPTTDNYTLVSKPYLKRHEGKIANIPTLVGSNAEEGRVFQVGKTDLDAYLKETFPSNMTEKVKAAYANNPALKSNYDIISAIMTDVQFTCPAFLQAHGSYVAGYPSWRYYFNATFPNLQTFPNAGVYHASEIDLIFGTYGKLPTESSRRPSTPQEAALSDFMQGAWAKFAKNPAGGPGWSQVGSAHSGRPLNGTEPDDLGVLGGVASAGVNVVSRKSVDSKCAMYVPLYG</sequence>
<keyword evidence="9" id="KW-1185">Reference proteome</keyword>
<keyword evidence="2 5" id="KW-0378">Hydrolase</keyword>
<proteinExistence type="inferred from homology"/>
<evidence type="ECO:0000313" key="9">
    <source>
        <dbReference type="Proteomes" id="UP000800235"/>
    </source>
</evidence>
<dbReference type="PRINTS" id="PR00878">
    <property type="entry name" value="CHOLNESTRASE"/>
</dbReference>
<feature type="region of interest" description="Disordered" evidence="6">
    <location>
        <begin position="479"/>
        <end position="499"/>
    </location>
</feature>
<evidence type="ECO:0000256" key="6">
    <source>
        <dbReference type="SAM" id="MobiDB-lite"/>
    </source>
</evidence>
<comment type="similarity">
    <text evidence="1 5">Belongs to the type-B carboxylesterase/lipase family.</text>
</comment>
<feature type="active site" description="Acyl-ester intermediate" evidence="4">
    <location>
        <position position="222"/>
    </location>
</feature>
<evidence type="ECO:0000256" key="3">
    <source>
        <dbReference type="ARBA" id="ARBA00023157"/>
    </source>
</evidence>
<feature type="signal peptide" evidence="5">
    <location>
        <begin position="1"/>
        <end position="20"/>
    </location>
</feature>
<dbReference type="Pfam" id="PF00135">
    <property type="entry name" value="COesterase"/>
    <property type="match status" value="1"/>
</dbReference>
<name>A0A9P4TSL8_9PEZI</name>
<feature type="active site" description="Charge relay system" evidence="4">
    <location>
        <position position="340"/>
    </location>
</feature>
<feature type="domain" description="Carboxylesterase type B" evidence="7">
    <location>
        <begin position="26"/>
        <end position="487"/>
    </location>
</feature>
<evidence type="ECO:0000259" key="7">
    <source>
        <dbReference type="Pfam" id="PF00135"/>
    </source>
</evidence>
<dbReference type="EC" id="3.1.1.-" evidence="5"/>
<dbReference type="InterPro" id="IPR019826">
    <property type="entry name" value="Carboxylesterase_B_AS"/>
</dbReference>
<dbReference type="PANTHER" id="PTHR43918">
    <property type="entry name" value="ACETYLCHOLINESTERASE"/>
    <property type="match status" value="1"/>
</dbReference>
<feature type="chain" id="PRO_5040532753" description="Carboxylic ester hydrolase" evidence="5">
    <location>
        <begin position="21"/>
        <end position="535"/>
    </location>
</feature>
<dbReference type="InterPro" id="IPR000997">
    <property type="entry name" value="Cholinesterase"/>
</dbReference>
<dbReference type="AlphaFoldDB" id="A0A9P4TSL8"/>
<dbReference type="OrthoDB" id="408631at2759"/>
<dbReference type="InterPro" id="IPR019819">
    <property type="entry name" value="Carboxylesterase_B_CS"/>
</dbReference>
<dbReference type="InterPro" id="IPR002018">
    <property type="entry name" value="CarbesteraseB"/>
</dbReference>
<dbReference type="EMBL" id="MU007126">
    <property type="protein sequence ID" value="KAF2418677.1"/>
    <property type="molecule type" value="Genomic_DNA"/>
</dbReference>
<evidence type="ECO:0000313" key="8">
    <source>
        <dbReference type="EMBL" id="KAF2418677.1"/>
    </source>
</evidence>
<dbReference type="GO" id="GO:0004104">
    <property type="term" value="F:cholinesterase activity"/>
    <property type="evidence" value="ECO:0007669"/>
    <property type="project" value="InterPro"/>
</dbReference>
<dbReference type="SUPFAM" id="SSF53474">
    <property type="entry name" value="alpha/beta-Hydrolases"/>
    <property type="match status" value="1"/>
</dbReference>
<protein>
    <recommendedName>
        <fullName evidence="5">Carboxylic ester hydrolase</fullName>
        <ecNumber evidence="5">3.1.1.-</ecNumber>
    </recommendedName>
</protein>
<comment type="caution">
    <text evidence="8">The sequence shown here is derived from an EMBL/GenBank/DDBJ whole genome shotgun (WGS) entry which is preliminary data.</text>
</comment>
<dbReference type="InterPro" id="IPR029058">
    <property type="entry name" value="AB_hydrolase_fold"/>
</dbReference>
<organism evidence="8 9">
    <name type="scientific">Tothia fuscella</name>
    <dbReference type="NCBI Taxonomy" id="1048955"/>
    <lineage>
        <taxon>Eukaryota</taxon>
        <taxon>Fungi</taxon>
        <taxon>Dikarya</taxon>
        <taxon>Ascomycota</taxon>
        <taxon>Pezizomycotina</taxon>
        <taxon>Dothideomycetes</taxon>
        <taxon>Pleosporomycetidae</taxon>
        <taxon>Venturiales</taxon>
        <taxon>Cylindrosympodiaceae</taxon>
        <taxon>Tothia</taxon>
    </lineage>
</organism>
<keyword evidence="3" id="KW-1015">Disulfide bond</keyword>
<evidence type="ECO:0000256" key="2">
    <source>
        <dbReference type="ARBA" id="ARBA00022801"/>
    </source>
</evidence>
<dbReference type="PROSITE" id="PS00122">
    <property type="entry name" value="CARBOXYLESTERASE_B_1"/>
    <property type="match status" value="1"/>
</dbReference>
<evidence type="ECO:0000256" key="1">
    <source>
        <dbReference type="ARBA" id="ARBA00005964"/>
    </source>
</evidence>
<accession>A0A9P4TSL8</accession>